<protein>
    <submittedName>
        <fullName evidence="2">Peptidoglycan binding-like domain-containing protein</fullName>
    </submittedName>
</protein>
<accession>A0AC35FAH9</accession>
<dbReference type="WBParaSite" id="PS1159_v2.g15617.t1">
    <property type="protein sequence ID" value="PS1159_v2.g15617.t1"/>
    <property type="gene ID" value="PS1159_v2.g15617"/>
</dbReference>
<name>A0AC35FAH9_9BILA</name>
<evidence type="ECO:0000313" key="1">
    <source>
        <dbReference type="Proteomes" id="UP000887580"/>
    </source>
</evidence>
<reference evidence="2" key="1">
    <citation type="submission" date="2022-11" db="UniProtKB">
        <authorList>
            <consortium name="WormBaseParasite"/>
        </authorList>
    </citation>
    <scope>IDENTIFICATION</scope>
</reference>
<evidence type="ECO:0000313" key="2">
    <source>
        <dbReference type="WBParaSite" id="PS1159_v2.g15617.t1"/>
    </source>
</evidence>
<sequence length="164" mass="19684">MHVFYFLLLCLLFFNEEINSFYLPAEYRIKRQKRIKRAQDYLEQFGYFEKDIPPCPTKILSNSYCVIPNPYNGNVTEEEALKKFQKFTGLKETGIIDDETIEKMEEPRCGNSDAQNHIKTIKPPWKRTYLTYAFLNFPNNNETEEMRKVYYQLQILKLSKCHKR</sequence>
<organism evidence="1 2">
    <name type="scientific">Panagrolaimus sp. PS1159</name>
    <dbReference type="NCBI Taxonomy" id="55785"/>
    <lineage>
        <taxon>Eukaryota</taxon>
        <taxon>Metazoa</taxon>
        <taxon>Ecdysozoa</taxon>
        <taxon>Nematoda</taxon>
        <taxon>Chromadorea</taxon>
        <taxon>Rhabditida</taxon>
        <taxon>Tylenchina</taxon>
        <taxon>Panagrolaimomorpha</taxon>
        <taxon>Panagrolaimoidea</taxon>
        <taxon>Panagrolaimidae</taxon>
        <taxon>Panagrolaimus</taxon>
    </lineage>
</organism>
<proteinExistence type="predicted"/>
<dbReference type="Proteomes" id="UP000887580">
    <property type="component" value="Unplaced"/>
</dbReference>